<evidence type="ECO:0000313" key="2">
    <source>
        <dbReference type="EMBL" id="AMS43171.1"/>
    </source>
</evidence>
<dbReference type="AlphaFoldDB" id="A0AAC9ASK7"/>
<reference evidence="2 3" key="1">
    <citation type="submission" date="2016-03" db="EMBL/GenBank/DDBJ databases">
        <title>Complete genome of Aminobacter aminovorans KCTC 2477.</title>
        <authorList>
            <person name="Kim K.M."/>
        </authorList>
    </citation>
    <scope>NUCLEOTIDE SEQUENCE [LARGE SCALE GENOMIC DNA]</scope>
    <source>
        <strain evidence="2 3">KCTC 2477</strain>
    </source>
</reference>
<dbReference type="KEGG" id="aak:AA2016_4255"/>
<accession>A0AAC9ASK7</accession>
<dbReference type="EMBL" id="CP015005">
    <property type="protein sequence ID" value="AMS43171.1"/>
    <property type="molecule type" value="Genomic_DNA"/>
</dbReference>
<gene>
    <name evidence="2" type="ORF">AA2016_4255</name>
</gene>
<evidence type="ECO:0000259" key="1">
    <source>
        <dbReference type="Pfam" id="PF11924"/>
    </source>
</evidence>
<dbReference type="InterPro" id="IPR038177">
    <property type="entry name" value="IAT_beta_sf"/>
</dbReference>
<evidence type="ECO:0000313" key="3">
    <source>
        <dbReference type="Proteomes" id="UP000075755"/>
    </source>
</evidence>
<protein>
    <recommendedName>
        <fullName evidence="1">Inverse autotransporter beta-domain domain-containing protein</fullName>
    </recommendedName>
</protein>
<feature type="domain" description="Inverse autotransporter beta-domain" evidence="1">
    <location>
        <begin position="48"/>
        <end position="192"/>
    </location>
</feature>
<organism evidence="2 3">
    <name type="scientific">Aminobacter aminovorans</name>
    <name type="common">Chelatobacter heintzii</name>
    <dbReference type="NCBI Taxonomy" id="83263"/>
    <lineage>
        <taxon>Bacteria</taxon>
        <taxon>Pseudomonadati</taxon>
        <taxon>Pseudomonadota</taxon>
        <taxon>Alphaproteobacteria</taxon>
        <taxon>Hyphomicrobiales</taxon>
        <taxon>Phyllobacteriaceae</taxon>
        <taxon>Aminobacter</taxon>
    </lineage>
</organism>
<dbReference type="RefSeq" id="WP_157097106.1">
    <property type="nucleotide sequence ID" value="NZ_JACICB010000008.1"/>
</dbReference>
<name>A0AAC9ASK7_AMIAI</name>
<proteinExistence type="predicted"/>
<sequence>MGDLHRTNGGIWLVLATGAWLFAMPFALASDFATKWGAHLEIEGRVSSARTLGDAALFAPLWQNDASLLFADVRARFDDNSNREGNFGVGLRHMLDKGWNIGGYGYFDVRRSVHDNTFRQLTLGIEALNADFELRLNGYLPIGQRTRDTGQAATASIFGTNIWIQGTEEHALAGFDGEIGWRLPILDPSDATQIRAYAGGFYFDSDKVDEAIAGPRGRLEVSFDGLSDLIGMAEGTRLTVGAELQHDNVRGTEASAIARLRIPLGPAGRSGHLTAQESRMTERVVRDLDVVTQVTGGPAELATQTADGRSLSVISSSTTTGADLAGAVAGAGANSHVILSGTFDTNAPVRLQTGQTLMGAGATIVSSASGRSATLYTQAATINSAISGNQAAVEMADYSTFSGMVVHRQNPGSFGNPIAIVARNVNHATITNNAVSTTSAGHTAFGISARWSNNVTIADNIVAVEHYTDGNVTGVQMFMSSGTVRGNSIDARASDVVNTRAVHIYEANIFTGSTGNTIVNGRCDAAAPGFGVAVEFTNAPACGP</sequence>
<dbReference type="Proteomes" id="UP000075755">
    <property type="component" value="Chromosome"/>
</dbReference>
<dbReference type="InterPro" id="IPR011050">
    <property type="entry name" value="Pectin_lyase_fold/virulence"/>
</dbReference>
<dbReference type="SUPFAM" id="SSF51126">
    <property type="entry name" value="Pectin lyase-like"/>
    <property type="match status" value="1"/>
</dbReference>
<dbReference type="InterPro" id="IPR024519">
    <property type="entry name" value="IAT_beta"/>
</dbReference>
<dbReference type="Gene3D" id="2.40.160.160">
    <property type="entry name" value="Inverse autotransporter, beta-domain"/>
    <property type="match status" value="1"/>
</dbReference>
<dbReference type="Pfam" id="PF11924">
    <property type="entry name" value="IAT_beta"/>
    <property type="match status" value="1"/>
</dbReference>